<evidence type="ECO:0000313" key="2">
    <source>
        <dbReference type="Proteomes" id="UP000485058"/>
    </source>
</evidence>
<gene>
    <name evidence="1" type="ORF">HaLaN_32012</name>
</gene>
<organism evidence="1 2">
    <name type="scientific">Haematococcus lacustris</name>
    <name type="common">Green alga</name>
    <name type="synonym">Haematococcus pluvialis</name>
    <dbReference type="NCBI Taxonomy" id="44745"/>
    <lineage>
        <taxon>Eukaryota</taxon>
        <taxon>Viridiplantae</taxon>
        <taxon>Chlorophyta</taxon>
        <taxon>core chlorophytes</taxon>
        <taxon>Chlorophyceae</taxon>
        <taxon>CS clade</taxon>
        <taxon>Chlamydomonadales</taxon>
        <taxon>Haematococcaceae</taxon>
        <taxon>Haematococcus</taxon>
    </lineage>
</organism>
<accession>A0A6A0AKE0</accession>
<dbReference type="AlphaFoldDB" id="A0A6A0AKE0"/>
<proteinExistence type="predicted"/>
<sequence length="161" mass="18078">MVLVRMKTLNKTGTCGKAGGQRLADLQAKAILARLVPPEVKEQRHVTAFAEASGMDRAAVAQAASENATALTTDPTGRLLYFIERLDQRGNPGISQAQFDGVRQAWHDYTKPSPSVKDLCQFFERMVAGSQKRTLVTETKRYYDSSEEEIWRQYFENFTIS</sequence>
<keyword evidence="2" id="KW-1185">Reference proteome</keyword>
<reference evidence="1 2" key="1">
    <citation type="submission" date="2020-02" db="EMBL/GenBank/DDBJ databases">
        <title>Draft genome sequence of Haematococcus lacustris strain NIES-144.</title>
        <authorList>
            <person name="Morimoto D."/>
            <person name="Nakagawa S."/>
            <person name="Yoshida T."/>
            <person name="Sawayama S."/>
        </authorList>
    </citation>
    <scope>NUCLEOTIDE SEQUENCE [LARGE SCALE GENOMIC DNA]</scope>
    <source>
        <strain evidence="1 2">NIES-144</strain>
    </source>
</reference>
<dbReference type="EMBL" id="BLLF01007057">
    <property type="protein sequence ID" value="GFH32743.1"/>
    <property type="molecule type" value="Genomic_DNA"/>
</dbReference>
<evidence type="ECO:0000313" key="1">
    <source>
        <dbReference type="EMBL" id="GFH32743.1"/>
    </source>
</evidence>
<dbReference type="Proteomes" id="UP000485058">
    <property type="component" value="Unassembled WGS sequence"/>
</dbReference>
<protein>
    <submittedName>
        <fullName evidence="1">Uncharacterized protein</fullName>
    </submittedName>
</protein>
<comment type="caution">
    <text evidence="1">The sequence shown here is derived from an EMBL/GenBank/DDBJ whole genome shotgun (WGS) entry which is preliminary data.</text>
</comment>
<name>A0A6A0AKE0_HAELA</name>